<dbReference type="Pfam" id="PF04970">
    <property type="entry name" value="LRAT"/>
    <property type="match status" value="1"/>
</dbReference>
<dbReference type="EMBL" id="CAUEEQ010077913">
    <property type="protein sequence ID" value="CAJ0966951.1"/>
    <property type="molecule type" value="Genomic_DNA"/>
</dbReference>
<evidence type="ECO:0000256" key="2">
    <source>
        <dbReference type="ARBA" id="ARBA00022679"/>
    </source>
</evidence>
<evidence type="ECO:0000313" key="6">
    <source>
        <dbReference type="EMBL" id="CAJ0966951.1"/>
    </source>
</evidence>
<keyword evidence="7" id="KW-1185">Reference proteome</keyword>
<protein>
    <recommendedName>
        <fullName evidence="5">LRAT domain-containing protein</fullName>
    </recommendedName>
</protein>
<proteinExistence type="inferred from homology"/>
<evidence type="ECO:0000313" key="7">
    <source>
        <dbReference type="Proteomes" id="UP001176940"/>
    </source>
</evidence>
<gene>
    <name evidence="6" type="ORF">RIMI_LOCUS21831115</name>
</gene>
<dbReference type="PANTHER" id="PTHR13943:SF31">
    <property type="entry name" value="PHOSPHOLIPASE A AND ACYLTRANSFERASE 3"/>
    <property type="match status" value="1"/>
</dbReference>
<dbReference type="Proteomes" id="UP001176940">
    <property type="component" value="Unassembled WGS sequence"/>
</dbReference>
<evidence type="ECO:0000256" key="1">
    <source>
        <dbReference type="ARBA" id="ARBA00007824"/>
    </source>
</evidence>
<comment type="similarity">
    <text evidence="1">Belongs to the H-rev107 family.</text>
</comment>
<dbReference type="Gene3D" id="3.90.1720.10">
    <property type="entry name" value="endopeptidase domain like (from Nostoc punctiforme)"/>
    <property type="match status" value="1"/>
</dbReference>
<accession>A0ABN9MKT5</accession>
<keyword evidence="3" id="KW-0378">Hydrolase</keyword>
<keyword evidence="4" id="KW-0443">Lipid metabolism</keyword>
<feature type="domain" description="LRAT" evidence="5">
    <location>
        <begin position="14"/>
        <end position="122"/>
    </location>
</feature>
<comment type="caution">
    <text evidence="6">The sequence shown here is derived from an EMBL/GenBank/DDBJ whole genome shotgun (WGS) entry which is preliminary data.</text>
</comment>
<sequence>MSQELINSLNAGDIIEILLPGHHHWAIYVGDGNIVHITGTIVGAGDDSVHGNSVVVEKSTLDAEAKCGEIKVNNLYNGDVMPIPKDEVVRSALQIVGESKPYGTCCRNFVLELKYGSANLDIIIRNLMPIPVELTVAAAKGVKNIRFNY</sequence>
<dbReference type="InterPro" id="IPR007053">
    <property type="entry name" value="LRAT_dom"/>
</dbReference>
<evidence type="ECO:0000256" key="4">
    <source>
        <dbReference type="ARBA" id="ARBA00023098"/>
    </source>
</evidence>
<dbReference type="InterPro" id="IPR051496">
    <property type="entry name" value="H-rev107_PLA/AT"/>
</dbReference>
<evidence type="ECO:0000256" key="3">
    <source>
        <dbReference type="ARBA" id="ARBA00022801"/>
    </source>
</evidence>
<dbReference type="PROSITE" id="PS51934">
    <property type="entry name" value="LRAT"/>
    <property type="match status" value="1"/>
</dbReference>
<keyword evidence="2" id="KW-0808">Transferase</keyword>
<name>A0ABN9MKT5_9NEOB</name>
<evidence type="ECO:0000259" key="5">
    <source>
        <dbReference type="PROSITE" id="PS51934"/>
    </source>
</evidence>
<organism evidence="6 7">
    <name type="scientific">Ranitomeya imitator</name>
    <name type="common">mimic poison frog</name>
    <dbReference type="NCBI Taxonomy" id="111125"/>
    <lineage>
        <taxon>Eukaryota</taxon>
        <taxon>Metazoa</taxon>
        <taxon>Chordata</taxon>
        <taxon>Craniata</taxon>
        <taxon>Vertebrata</taxon>
        <taxon>Euteleostomi</taxon>
        <taxon>Amphibia</taxon>
        <taxon>Batrachia</taxon>
        <taxon>Anura</taxon>
        <taxon>Neobatrachia</taxon>
        <taxon>Hyloidea</taxon>
        <taxon>Dendrobatidae</taxon>
        <taxon>Dendrobatinae</taxon>
        <taxon>Ranitomeya</taxon>
    </lineage>
</organism>
<dbReference type="PANTHER" id="PTHR13943">
    <property type="entry name" value="HRAS-LIKE SUPPRESSOR - RELATED"/>
    <property type="match status" value="1"/>
</dbReference>
<reference evidence="6" key="1">
    <citation type="submission" date="2023-07" db="EMBL/GenBank/DDBJ databases">
        <authorList>
            <person name="Stuckert A."/>
        </authorList>
    </citation>
    <scope>NUCLEOTIDE SEQUENCE</scope>
</reference>